<organism evidence="1 2">
    <name type="scientific">Triangularia setosa</name>
    <dbReference type="NCBI Taxonomy" id="2587417"/>
    <lineage>
        <taxon>Eukaryota</taxon>
        <taxon>Fungi</taxon>
        <taxon>Dikarya</taxon>
        <taxon>Ascomycota</taxon>
        <taxon>Pezizomycotina</taxon>
        <taxon>Sordariomycetes</taxon>
        <taxon>Sordariomycetidae</taxon>
        <taxon>Sordariales</taxon>
        <taxon>Podosporaceae</taxon>
        <taxon>Triangularia</taxon>
    </lineage>
</organism>
<accession>A0AAN6W1U3</accession>
<dbReference type="EMBL" id="MU866399">
    <property type="protein sequence ID" value="KAK4172711.1"/>
    <property type="molecule type" value="Genomic_DNA"/>
</dbReference>
<sequence length="129" mass="14443">KANRLSNIEDAWKHHTSQLLLPLAPSDQELDFAIAQLHREYESIMGPDIFVGQDKEGLGRIFQEAIHVQTNLSLQTAWWYCNYPVVESGSPPYGMTFDDSTMSRHQSSTIFADGVALIIPPALIKRGDS</sequence>
<reference evidence="1" key="2">
    <citation type="submission" date="2023-05" db="EMBL/GenBank/DDBJ databases">
        <authorList>
            <consortium name="Lawrence Berkeley National Laboratory"/>
            <person name="Steindorff A."/>
            <person name="Hensen N."/>
            <person name="Bonometti L."/>
            <person name="Westerberg I."/>
            <person name="Brannstrom I.O."/>
            <person name="Guillou S."/>
            <person name="Cros-Aarteil S."/>
            <person name="Calhoun S."/>
            <person name="Haridas S."/>
            <person name="Kuo A."/>
            <person name="Mondo S."/>
            <person name="Pangilinan J."/>
            <person name="Riley R."/>
            <person name="Labutti K."/>
            <person name="Andreopoulos B."/>
            <person name="Lipzen A."/>
            <person name="Chen C."/>
            <person name="Yanf M."/>
            <person name="Daum C."/>
            <person name="Ng V."/>
            <person name="Clum A."/>
            <person name="Ohm R."/>
            <person name="Martin F."/>
            <person name="Silar P."/>
            <person name="Natvig D."/>
            <person name="Lalanne C."/>
            <person name="Gautier V."/>
            <person name="Ament-Velasquez S.L."/>
            <person name="Kruys A."/>
            <person name="Hutchinson M.I."/>
            <person name="Powell A.J."/>
            <person name="Barry K."/>
            <person name="Miller A.N."/>
            <person name="Grigoriev I.V."/>
            <person name="Debuchy R."/>
            <person name="Gladieux P."/>
            <person name="Thoren M.H."/>
            <person name="Johannesson H."/>
        </authorList>
    </citation>
    <scope>NUCLEOTIDE SEQUENCE</scope>
    <source>
        <strain evidence="1">CBS 892.96</strain>
    </source>
</reference>
<keyword evidence="2" id="KW-1185">Reference proteome</keyword>
<protein>
    <submittedName>
        <fullName evidence="1">Uncharacterized protein</fullName>
    </submittedName>
</protein>
<proteinExistence type="predicted"/>
<gene>
    <name evidence="1" type="ORF">QBC36DRAFT_196342</name>
</gene>
<reference evidence="1" key="1">
    <citation type="journal article" date="2023" name="Mol. Phylogenet. Evol.">
        <title>Genome-scale phylogeny and comparative genomics of the fungal order Sordariales.</title>
        <authorList>
            <person name="Hensen N."/>
            <person name="Bonometti L."/>
            <person name="Westerberg I."/>
            <person name="Brannstrom I.O."/>
            <person name="Guillou S."/>
            <person name="Cros-Aarteil S."/>
            <person name="Calhoun S."/>
            <person name="Haridas S."/>
            <person name="Kuo A."/>
            <person name="Mondo S."/>
            <person name="Pangilinan J."/>
            <person name="Riley R."/>
            <person name="LaButti K."/>
            <person name="Andreopoulos B."/>
            <person name="Lipzen A."/>
            <person name="Chen C."/>
            <person name="Yan M."/>
            <person name="Daum C."/>
            <person name="Ng V."/>
            <person name="Clum A."/>
            <person name="Steindorff A."/>
            <person name="Ohm R.A."/>
            <person name="Martin F."/>
            <person name="Silar P."/>
            <person name="Natvig D.O."/>
            <person name="Lalanne C."/>
            <person name="Gautier V."/>
            <person name="Ament-Velasquez S.L."/>
            <person name="Kruys A."/>
            <person name="Hutchinson M.I."/>
            <person name="Powell A.J."/>
            <person name="Barry K."/>
            <person name="Miller A.N."/>
            <person name="Grigoriev I.V."/>
            <person name="Debuchy R."/>
            <person name="Gladieux P."/>
            <person name="Hiltunen Thoren M."/>
            <person name="Johannesson H."/>
        </authorList>
    </citation>
    <scope>NUCLEOTIDE SEQUENCE</scope>
    <source>
        <strain evidence="1">CBS 892.96</strain>
    </source>
</reference>
<feature type="non-terminal residue" evidence="1">
    <location>
        <position position="1"/>
    </location>
</feature>
<dbReference type="AlphaFoldDB" id="A0AAN6W1U3"/>
<comment type="caution">
    <text evidence="1">The sequence shown here is derived from an EMBL/GenBank/DDBJ whole genome shotgun (WGS) entry which is preliminary data.</text>
</comment>
<name>A0AAN6W1U3_9PEZI</name>
<evidence type="ECO:0000313" key="2">
    <source>
        <dbReference type="Proteomes" id="UP001302321"/>
    </source>
</evidence>
<evidence type="ECO:0000313" key="1">
    <source>
        <dbReference type="EMBL" id="KAK4172711.1"/>
    </source>
</evidence>
<dbReference type="Proteomes" id="UP001302321">
    <property type="component" value="Unassembled WGS sequence"/>
</dbReference>